<keyword evidence="18" id="KW-1185">Reference proteome</keyword>
<evidence type="ECO:0000256" key="8">
    <source>
        <dbReference type="ARBA" id="ARBA00023157"/>
    </source>
</evidence>
<evidence type="ECO:0000256" key="14">
    <source>
        <dbReference type="RuleBase" id="RU003692"/>
    </source>
</evidence>
<dbReference type="FunFam" id="3.30.390.30:FF:000001">
    <property type="entry name" value="Dihydrolipoyl dehydrogenase"/>
    <property type="match status" value="1"/>
</dbReference>
<evidence type="ECO:0000256" key="4">
    <source>
        <dbReference type="ARBA" id="ARBA00022630"/>
    </source>
</evidence>
<dbReference type="PROSITE" id="PS00076">
    <property type="entry name" value="PYRIDINE_REDOX_1"/>
    <property type="match status" value="1"/>
</dbReference>
<evidence type="ECO:0000256" key="3">
    <source>
        <dbReference type="ARBA" id="ARBA00016961"/>
    </source>
</evidence>
<evidence type="ECO:0000256" key="9">
    <source>
        <dbReference type="ARBA" id="ARBA00023284"/>
    </source>
</evidence>
<dbReference type="NCBIfam" id="TIGR01350">
    <property type="entry name" value="lipoamide_DH"/>
    <property type="match status" value="1"/>
</dbReference>
<evidence type="ECO:0000259" key="16">
    <source>
        <dbReference type="Pfam" id="PF07992"/>
    </source>
</evidence>
<feature type="binding site" evidence="12">
    <location>
        <position position="286"/>
    </location>
    <ligand>
        <name>NAD(+)</name>
        <dbReference type="ChEBI" id="CHEBI:57540"/>
    </ligand>
</feature>
<feature type="domain" description="FAD/NAD(P)-binding" evidence="16">
    <location>
        <begin position="17"/>
        <end position="342"/>
    </location>
</feature>
<dbReference type="Pfam" id="PF02852">
    <property type="entry name" value="Pyr_redox_dim"/>
    <property type="match status" value="1"/>
</dbReference>
<dbReference type="InterPro" id="IPR012999">
    <property type="entry name" value="Pyr_OxRdtase_I_AS"/>
</dbReference>
<dbReference type="Pfam" id="PF07992">
    <property type="entry name" value="Pyr_redox_2"/>
    <property type="match status" value="1"/>
</dbReference>
<evidence type="ECO:0000256" key="7">
    <source>
        <dbReference type="ARBA" id="ARBA00023027"/>
    </source>
</evidence>
<sequence length="480" mass="50355">MAKLPDDNTRFETMATYDLIVIGTGPGGYVCAIRAAQFGMKVAVVEKNPTLGGTCLNVGCMPSKALLHASEMFEEAGHSFAKMGIGVSAPRLDLAAMMNFKQQGIDGNVKGVEFLMKKNKIDVISGTGRILGAGKVEVTGNDGKKQTLETKNIVIATGSDVAKLKDIEIDEKRIVSSTGALSLAKVPGKLLIVGAGVIGLELGSVWHRLGAQVTVVEFLDRILPGMDGEVAKQFQRMLEKQGFAFKLGAKVTGVDTSGKTLTAKVEPAAGGAAETIEADVVLVAIGRTPYTDGLGLKEAGVALDDRGRVEIDAHFATNVKGVYAIGDVVAGPMLAHKAEDEGVACAEILAGQAGHVNYDVIPGVIYTTPEVSSVGKTEEELKQAGTAYTVGKFPFTANGRSKVNQTTDGFVKILADAKTDRVLGVHIIGREAGEMIHEACVLMEFGGSAEDLARTCHAHPTRSEAIKEAALAVGKRAIHM</sequence>
<feature type="binding site" evidence="12">
    <location>
        <position position="128"/>
    </location>
    <ligand>
        <name>FAD</name>
        <dbReference type="ChEBI" id="CHEBI:57692"/>
    </ligand>
</feature>
<dbReference type="FunFam" id="3.50.50.60:FF:000001">
    <property type="entry name" value="Dihydrolipoyl dehydrogenase, mitochondrial"/>
    <property type="match status" value="1"/>
</dbReference>
<protein>
    <recommendedName>
        <fullName evidence="3 14">Dihydrolipoyl dehydrogenase</fullName>
        <ecNumber evidence="2 14">1.8.1.4</ecNumber>
    </recommendedName>
</protein>
<dbReference type="InterPro" id="IPR001100">
    <property type="entry name" value="Pyr_nuc-diS_OxRdtase"/>
</dbReference>
<dbReference type="GO" id="GO:0005737">
    <property type="term" value="C:cytoplasm"/>
    <property type="evidence" value="ECO:0007669"/>
    <property type="project" value="UniProtKB-ARBA"/>
</dbReference>
<comment type="catalytic activity">
    <reaction evidence="10 14">
        <text>N(6)-[(R)-dihydrolipoyl]-L-lysyl-[protein] + NAD(+) = N(6)-[(R)-lipoyl]-L-lysyl-[protein] + NADH + H(+)</text>
        <dbReference type="Rhea" id="RHEA:15045"/>
        <dbReference type="Rhea" id="RHEA-COMP:10474"/>
        <dbReference type="Rhea" id="RHEA-COMP:10475"/>
        <dbReference type="ChEBI" id="CHEBI:15378"/>
        <dbReference type="ChEBI" id="CHEBI:57540"/>
        <dbReference type="ChEBI" id="CHEBI:57945"/>
        <dbReference type="ChEBI" id="CHEBI:83099"/>
        <dbReference type="ChEBI" id="CHEBI:83100"/>
        <dbReference type="EC" id="1.8.1.4"/>
    </reaction>
</comment>
<evidence type="ECO:0000256" key="1">
    <source>
        <dbReference type="ARBA" id="ARBA00007532"/>
    </source>
</evidence>
<dbReference type="PANTHER" id="PTHR22912:SF151">
    <property type="entry name" value="DIHYDROLIPOYL DEHYDROGENASE, MITOCHONDRIAL"/>
    <property type="match status" value="1"/>
</dbReference>
<evidence type="ECO:0000256" key="13">
    <source>
        <dbReference type="PIRSR" id="PIRSR000350-4"/>
    </source>
</evidence>
<dbReference type="InterPro" id="IPR016156">
    <property type="entry name" value="FAD/NAD-linked_Rdtase_dimer_sf"/>
</dbReference>
<feature type="binding site" evidence="12">
    <location>
        <position position="327"/>
    </location>
    <ligand>
        <name>FAD</name>
        <dbReference type="ChEBI" id="CHEBI:57692"/>
    </ligand>
</feature>
<comment type="miscellaneous">
    <text evidence="14">The active site is a redox-active disulfide bond.</text>
</comment>
<dbReference type="KEGG" id="nha:Nham_0537"/>
<dbReference type="EMBL" id="CP000319">
    <property type="protein sequence ID" value="ABE61427.1"/>
    <property type="molecule type" value="Genomic_DNA"/>
</dbReference>
<comment type="similarity">
    <text evidence="1 14">Belongs to the class-I pyridine nucleotide-disulfide oxidoreductase family.</text>
</comment>
<dbReference type="GO" id="GO:0004148">
    <property type="term" value="F:dihydrolipoyl dehydrogenase (NADH) activity"/>
    <property type="evidence" value="ECO:0007669"/>
    <property type="project" value="UniProtKB-EC"/>
</dbReference>
<feature type="binding site" evidence="12">
    <location>
        <begin position="157"/>
        <end position="159"/>
    </location>
    <ligand>
        <name>FAD</name>
        <dbReference type="ChEBI" id="CHEBI:57692"/>
    </ligand>
</feature>
<feature type="active site" description="Proton acceptor" evidence="11">
    <location>
        <position position="459"/>
    </location>
</feature>
<dbReference type="AlphaFoldDB" id="Q1QQS0"/>
<comment type="cofactor">
    <cofactor evidence="12 14">
        <name>FAD</name>
        <dbReference type="ChEBI" id="CHEBI:57692"/>
    </cofactor>
    <text evidence="12 14">Binds 1 FAD per subunit.</text>
</comment>
<organism evidence="17 18">
    <name type="scientific">Nitrobacter hamburgensis (strain DSM 10229 / NCIMB 13809 / X14)</name>
    <dbReference type="NCBI Taxonomy" id="323097"/>
    <lineage>
        <taxon>Bacteria</taxon>
        <taxon>Pseudomonadati</taxon>
        <taxon>Pseudomonadota</taxon>
        <taxon>Alphaproteobacteria</taxon>
        <taxon>Hyphomicrobiales</taxon>
        <taxon>Nitrobacteraceae</taxon>
        <taxon>Nitrobacter</taxon>
    </lineage>
</organism>
<dbReference type="Gene3D" id="3.30.390.30">
    <property type="match status" value="1"/>
</dbReference>
<evidence type="ECO:0000256" key="6">
    <source>
        <dbReference type="ARBA" id="ARBA00023002"/>
    </source>
</evidence>
<dbReference type="GO" id="GO:0050660">
    <property type="term" value="F:flavin adenine dinucleotide binding"/>
    <property type="evidence" value="ECO:0007669"/>
    <property type="project" value="InterPro"/>
</dbReference>
<dbReference type="PRINTS" id="PR00411">
    <property type="entry name" value="PNDRDTASEI"/>
</dbReference>
<dbReference type="InterPro" id="IPR004099">
    <property type="entry name" value="Pyr_nucl-diS_OxRdtase_dimer"/>
</dbReference>
<dbReference type="STRING" id="323097.Nham_0537"/>
<dbReference type="HOGENOM" id="CLU_016755_0_1_5"/>
<gene>
    <name evidence="17" type="ordered locus">Nham_0537</name>
</gene>
<proteinExistence type="inferred from homology"/>
<keyword evidence="12" id="KW-0547">Nucleotide-binding</keyword>
<keyword evidence="7 12" id="KW-0520">NAD</keyword>
<keyword evidence="8" id="KW-1015">Disulfide bond</keyword>
<evidence type="ECO:0000256" key="2">
    <source>
        <dbReference type="ARBA" id="ARBA00012608"/>
    </source>
</evidence>
<dbReference type="InterPro" id="IPR050151">
    <property type="entry name" value="Class-I_Pyr_Nuc-Dis_Oxidored"/>
</dbReference>
<dbReference type="Gene3D" id="3.50.50.60">
    <property type="entry name" value="FAD/NAD(P)-binding domain"/>
    <property type="match status" value="2"/>
</dbReference>
<dbReference type="PRINTS" id="PR00368">
    <property type="entry name" value="FADPNR"/>
</dbReference>
<dbReference type="eggNOG" id="COG1249">
    <property type="taxonomic scope" value="Bacteria"/>
</dbReference>
<name>Q1QQS0_NITHX</name>
<evidence type="ECO:0000313" key="18">
    <source>
        <dbReference type="Proteomes" id="UP000001953"/>
    </source>
</evidence>
<dbReference type="InterPro" id="IPR006258">
    <property type="entry name" value="Lipoamide_DH"/>
</dbReference>
<dbReference type="EC" id="1.8.1.4" evidence="2 14"/>
<evidence type="ECO:0000256" key="12">
    <source>
        <dbReference type="PIRSR" id="PIRSR000350-3"/>
    </source>
</evidence>
<evidence type="ECO:0000256" key="5">
    <source>
        <dbReference type="ARBA" id="ARBA00022827"/>
    </source>
</evidence>
<dbReference type="InterPro" id="IPR036188">
    <property type="entry name" value="FAD/NAD-bd_sf"/>
</dbReference>
<evidence type="ECO:0000256" key="10">
    <source>
        <dbReference type="ARBA" id="ARBA00049187"/>
    </source>
</evidence>
<feature type="binding site" evidence="12">
    <location>
        <position position="217"/>
    </location>
    <ligand>
        <name>NAD(+)</name>
        <dbReference type="ChEBI" id="CHEBI:57540"/>
    </ligand>
</feature>
<keyword evidence="9 14" id="KW-0676">Redox-active center</keyword>
<dbReference type="Proteomes" id="UP000001953">
    <property type="component" value="Chromosome"/>
</dbReference>
<dbReference type="SUPFAM" id="SSF51905">
    <property type="entry name" value="FAD/NAD(P)-binding domain"/>
    <property type="match status" value="1"/>
</dbReference>
<feature type="disulfide bond" description="Redox-active" evidence="13">
    <location>
        <begin position="55"/>
        <end position="60"/>
    </location>
</feature>
<feature type="domain" description="Pyridine nucleotide-disulphide oxidoreductase dimerisation" evidence="15">
    <location>
        <begin position="361"/>
        <end position="470"/>
    </location>
</feature>
<feature type="binding site" evidence="12">
    <location>
        <begin position="194"/>
        <end position="201"/>
    </location>
    <ligand>
        <name>NAD(+)</name>
        <dbReference type="ChEBI" id="CHEBI:57540"/>
    </ligand>
</feature>
<dbReference type="GO" id="GO:0006103">
    <property type="term" value="P:2-oxoglutarate metabolic process"/>
    <property type="evidence" value="ECO:0007669"/>
    <property type="project" value="TreeGrafter"/>
</dbReference>
<evidence type="ECO:0000259" key="15">
    <source>
        <dbReference type="Pfam" id="PF02852"/>
    </source>
</evidence>
<dbReference type="PANTHER" id="PTHR22912">
    <property type="entry name" value="DISULFIDE OXIDOREDUCTASE"/>
    <property type="match status" value="1"/>
</dbReference>
<dbReference type="InterPro" id="IPR023753">
    <property type="entry name" value="FAD/NAD-binding_dom"/>
</dbReference>
<keyword evidence="4 14" id="KW-0285">Flavoprotein</keyword>
<accession>Q1QQS0</accession>
<reference evidence="17 18" key="1">
    <citation type="submission" date="2006-03" db="EMBL/GenBank/DDBJ databases">
        <title>Complete sequence of chromosome of Nitrobacter hamburgensis X14.</title>
        <authorList>
            <consortium name="US DOE Joint Genome Institute"/>
            <person name="Copeland A."/>
            <person name="Lucas S."/>
            <person name="Lapidus A."/>
            <person name="Barry K."/>
            <person name="Detter J.C."/>
            <person name="Glavina del Rio T."/>
            <person name="Hammon N."/>
            <person name="Israni S."/>
            <person name="Dalin E."/>
            <person name="Tice H."/>
            <person name="Pitluck S."/>
            <person name="Chain P."/>
            <person name="Malfatti S."/>
            <person name="Shin M."/>
            <person name="Vergez L."/>
            <person name="Schmutz J."/>
            <person name="Larimer F."/>
            <person name="Land M."/>
            <person name="Hauser L."/>
            <person name="Kyrpides N."/>
            <person name="Ivanova N."/>
            <person name="Ward B."/>
            <person name="Arp D."/>
            <person name="Klotz M."/>
            <person name="Stein L."/>
            <person name="O'Mullan G."/>
            <person name="Starkenburg S."/>
            <person name="Sayavedra L."/>
            <person name="Poret-Peterson A.T."/>
            <person name="Gentry M.E."/>
            <person name="Bruce D."/>
            <person name="Richardson P."/>
        </authorList>
    </citation>
    <scope>NUCLEOTIDE SEQUENCE [LARGE SCALE GENOMIC DNA]</scope>
    <source>
        <strain evidence="18">DSM 10229 / NCIMB 13809 / X14</strain>
    </source>
</reference>
<feature type="binding site" evidence="12">
    <location>
        <begin position="333"/>
        <end position="336"/>
    </location>
    <ligand>
        <name>FAD</name>
        <dbReference type="ChEBI" id="CHEBI:57692"/>
    </ligand>
</feature>
<dbReference type="SUPFAM" id="SSF55424">
    <property type="entry name" value="FAD/NAD-linked reductases, dimerisation (C-terminal) domain"/>
    <property type="match status" value="1"/>
</dbReference>
<keyword evidence="5 12" id="KW-0274">FAD</keyword>
<keyword evidence="6 14" id="KW-0560">Oxidoreductase</keyword>
<evidence type="ECO:0000313" key="17">
    <source>
        <dbReference type="EMBL" id="ABE61427.1"/>
    </source>
</evidence>
<evidence type="ECO:0000256" key="11">
    <source>
        <dbReference type="PIRSR" id="PIRSR000350-2"/>
    </source>
</evidence>
<dbReference type="PIRSF" id="PIRSF000350">
    <property type="entry name" value="Mercury_reductase_MerA"/>
    <property type="match status" value="1"/>
</dbReference>
<feature type="binding site" evidence="12">
    <location>
        <position position="64"/>
    </location>
    <ligand>
        <name>FAD</name>
        <dbReference type="ChEBI" id="CHEBI:57692"/>
    </ligand>
</feature>